<dbReference type="EMBL" id="JAMPKM010000015">
    <property type="protein sequence ID" value="MEP0819601.1"/>
    <property type="molecule type" value="Genomic_DNA"/>
</dbReference>
<evidence type="ECO:0000313" key="1">
    <source>
        <dbReference type="EMBL" id="MEP0819601.1"/>
    </source>
</evidence>
<reference evidence="1 2" key="1">
    <citation type="submission" date="2022-04" db="EMBL/GenBank/DDBJ databases">
        <title>Positive selection, recombination, and allopatry shape intraspecific diversity of widespread and dominant cyanobacteria.</title>
        <authorList>
            <person name="Wei J."/>
            <person name="Shu W."/>
            <person name="Hu C."/>
        </authorList>
    </citation>
    <scope>NUCLEOTIDE SEQUENCE [LARGE SCALE GENOMIC DNA]</scope>
    <source>
        <strain evidence="1 2">GB2-A4</strain>
    </source>
</reference>
<gene>
    <name evidence="1" type="ORF">NC998_21105</name>
</gene>
<proteinExistence type="predicted"/>
<protein>
    <submittedName>
        <fullName evidence="1">Uncharacterized protein</fullName>
    </submittedName>
</protein>
<evidence type="ECO:0000313" key="2">
    <source>
        <dbReference type="Proteomes" id="UP001464891"/>
    </source>
</evidence>
<dbReference type="Proteomes" id="UP001464891">
    <property type="component" value="Unassembled WGS sequence"/>
</dbReference>
<organism evidence="1 2">
    <name type="scientific">Trichocoleus desertorum GB2-A4</name>
    <dbReference type="NCBI Taxonomy" id="2933944"/>
    <lineage>
        <taxon>Bacteria</taxon>
        <taxon>Bacillati</taxon>
        <taxon>Cyanobacteriota</taxon>
        <taxon>Cyanophyceae</taxon>
        <taxon>Leptolyngbyales</taxon>
        <taxon>Trichocoleusaceae</taxon>
        <taxon>Trichocoleus</taxon>
    </lineage>
</organism>
<accession>A0ABV0JCU9</accession>
<comment type="caution">
    <text evidence="1">The sequence shown here is derived from an EMBL/GenBank/DDBJ whole genome shotgun (WGS) entry which is preliminary data.</text>
</comment>
<sequence length="83" mass="9470">MLIGRRLIKNWGDGVVVVLEKLKPESVLEEGLYDVFQFDGEIVYRPVGLPHNSLYGRSIEEVFTTKEAWLTSEEVENDGRSQS</sequence>
<name>A0ABV0JCU9_9CYAN</name>
<keyword evidence="2" id="KW-1185">Reference proteome</keyword>